<sequence>MIKPSHQNTQTQWRHLNFFDSDPIQFTSKDLHPFKDPNQSNTFSSGHDSIAIGQKDGQIHCLDRNLNLTRSWLAFQSGQVSLLKFTKIKGLLISIGDELGSSFPILKIWNLRFEDKHHSSPQLLAHSKIQIGPRPHPVTTIALTDSLTYLSLGLADGTVILYRHLDQALVSNASIPHQSTNRITPLLPKPKVVYSSPEPITGLGFNPSKPNSNISLFIVTTAKVLTYVTSGKGAGNAPLLIDDLGAGIGCIEVYQDGSLVLANDSALYLYGSEGRQACLAYDGPKNRIDGVDHYLMISGPTQIGSTLAHSNESRLIVFDLENRLVAHSTIFKSPIHHVWSYQSGEIFVLSGTGEVTRLIERSLNEKLEMMFEKELYMLAVNVAKIGGASESELAEIYKRYGDSCYLKSDYQLSVQQYIKTIGIVQPSFVIRKFLDAQRISNLTSYLQELHSQGVANSDHTTLLLNCYTKLKDHEKLNEFIKLSTIRNSGKGKDQEELPFELETAIRVCRQAGYFDHALYLAQQFDQNEDYLRIQIEDRYEWKDALEFIRNLGPIGAEVNLLRYGKPLLANLTKETTELMIDVCCGTMKAKKTTRNQEEEGEEKRQGFSKEDHGAEKNSLPSLRQFFAFFIDQPDSFIHFLETVAFRRWGDRLEDEEEEEGEEEEEEDVWVNVREEEEEKKVEIESEREDKEAVWGTLLELYLQTSTYPKEEKKMRSKALRLLRSKSIGIYCEASQALIVCLAHDFLRGIVLLYERLGMDEEVLRVWIDLDLVKDSEKQEGMARVEIVGLIHKYIENKGGKRRSKEEIKNLVSIGLKYLLSCKSLQEKDEELIEGVLEQISEKKVLEVIEVVELFGSSEDEEHEDGENGCSLGRVKKYLLKEVMNEKMEIEADRILIESYRKENSKKLEWIKEITNVEKPKVLKTNDRCKICDLVLVGSDQSVLHFMCSHSFHQRCLGEEIECQICKPSNELIKEIQRRRKFDLENCSNKQAYDGFLDELSVVDDSFGYIAGFFSKGLL</sequence>
<accession>F4RPL5</accession>
<dbReference type="SUPFAM" id="SSF57850">
    <property type="entry name" value="RING/U-box"/>
    <property type="match status" value="1"/>
</dbReference>
<evidence type="ECO:0000313" key="14">
    <source>
        <dbReference type="EMBL" id="EGG05555.1"/>
    </source>
</evidence>
<dbReference type="InterPro" id="IPR016528">
    <property type="entry name" value="VPS11"/>
</dbReference>
<dbReference type="GO" id="GO:0033263">
    <property type="term" value="C:CORVET complex"/>
    <property type="evidence" value="ECO:0007669"/>
    <property type="project" value="UniProtKB-UniRule"/>
</dbReference>
<dbReference type="PANTHER" id="PTHR23323:SF24">
    <property type="entry name" value="VACUOLAR PROTEIN SORTING-ASSOCIATED PROTEIN 11 HOMOLOG"/>
    <property type="match status" value="1"/>
</dbReference>
<dbReference type="GeneID" id="18934651"/>
<dbReference type="InterPro" id="IPR057307">
    <property type="entry name" value="PEP5_VPS11_N"/>
</dbReference>
<evidence type="ECO:0000256" key="10">
    <source>
        <dbReference type="PROSITE-ProRule" id="PRU00175"/>
    </source>
</evidence>
<dbReference type="PROSITE" id="PS50236">
    <property type="entry name" value="CHCR"/>
    <property type="match status" value="1"/>
</dbReference>
<dbReference type="GO" id="GO:0008270">
    <property type="term" value="F:zinc ion binding"/>
    <property type="evidence" value="ECO:0007669"/>
    <property type="project" value="UniProtKB-KW"/>
</dbReference>
<keyword evidence="9" id="KW-0833">Ubl conjugation pathway</keyword>
<dbReference type="GO" id="GO:0007032">
    <property type="term" value="P:endosome organization"/>
    <property type="evidence" value="ECO:0007669"/>
    <property type="project" value="TreeGrafter"/>
</dbReference>
<dbReference type="Gene3D" id="1.25.40.10">
    <property type="entry name" value="Tetratricopeptide repeat domain"/>
    <property type="match status" value="1"/>
</dbReference>
<dbReference type="OrthoDB" id="26184at2759"/>
<evidence type="ECO:0000256" key="1">
    <source>
        <dbReference type="ARBA" id="ARBA00007070"/>
    </source>
</evidence>
<dbReference type="InterPro" id="IPR001841">
    <property type="entry name" value="Znf_RING"/>
</dbReference>
<dbReference type="GO" id="GO:0061630">
    <property type="term" value="F:ubiquitin protein ligase activity"/>
    <property type="evidence" value="ECO:0007669"/>
    <property type="project" value="UniProtKB-EC"/>
</dbReference>
<dbReference type="Gene3D" id="2.130.10.10">
    <property type="entry name" value="YVTN repeat-like/Quinoprotein amine dehydrogenase"/>
    <property type="match status" value="1"/>
</dbReference>
<dbReference type="GO" id="GO:0030897">
    <property type="term" value="C:HOPS complex"/>
    <property type="evidence" value="ECO:0007669"/>
    <property type="project" value="UniProtKB-UniRule"/>
</dbReference>
<dbReference type="InterPro" id="IPR057308">
    <property type="entry name" value="CHCR_PEP5_VPS11"/>
</dbReference>
<dbReference type="HOGENOM" id="CLU_001287_0_0_1"/>
<dbReference type="VEuPathDB" id="FungiDB:MELLADRAFT_87824"/>
<feature type="repeat" description="CHCR" evidence="11">
    <location>
        <begin position="417"/>
        <end position="576"/>
    </location>
</feature>
<evidence type="ECO:0000256" key="5">
    <source>
        <dbReference type="ARBA" id="ARBA00022833"/>
    </source>
</evidence>
<dbReference type="PROSITE" id="PS50089">
    <property type="entry name" value="ZF_RING_2"/>
    <property type="match status" value="1"/>
</dbReference>
<dbReference type="GO" id="GO:0000329">
    <property type="term" value="C:fungal-type vacuole membrane"/>
    <property type="evidence" value="ECO:0007669"/>
    <property type="project" value="UniProtKB-UniRule"/>
</dbReference>
<dbReference type="STRING" id="747676.F4RPL5"/>
<dbReference type="Pfam" id="PF26148">
    <property type="entry name" value="VPS18_RING_C"/>
    <property type="match status" value="1"/>
</dbReference>
<dbReference type="GO" id="GO:0007033">
    <property type="term" value="P:vacuole organization"/>
    <property type="evidence" value="ECO:0007669"/>
    <property type="project" value="TreeGrafter"/>
</dbReference>
<dbReference type="eggNOG" id="KOG2114">
    <property type="taxonomic scope" value="Eukaryota"/>
</dbReference>
<dbReference type="GO" id="GO:0030674">
    <property type="term" value="F:protein-macromolecule adaptor activity"/>
    <property type="evidence" value="ECO:0007669"/>
    <property type="project" value="TreeGrafter"/>
</dbReference>
<dbReference type="Pfam" id="PF23356">
    <property type="entry name" value="TPR_PEP5_VPS11"/>
    <property type="match status" value="1"/>
</dbReference>
<evidence type="ECO:0000259" key="13">
    <source>
        <dbReference type="PROSITE" id="PS50089"/>
    </source>
</evidence>
<dbReference type="AlphaFoldDB" id="F4RPL5"/>
<dbReference type="InterPro" id="IPR058919">
    <property type="entry name" value="Pep3/Vps18_RING_C"/>
</dbReference>
<dbReference type="FunCoup" id="F4RPL5">
    <property type="interactions" value="231"/>
</dbReference>
<proteinExistence type="inferred from homology"/>
<evidence type="ECO:0000256" key="7">
    <source>
        <dbReference type="ARBA" id="ARBA00023136"/>
    </source>
</evidence>
<feature type="compositionally biased region" description="Basic and acidic residues" evidence="12">
    <location>
        <begin position="594"/>
        <end position="615"/>
    </location>
</feature>
<dbReference type="GO" id="GO:0006904">
    <property type="term" value="P:vesicle docking involved in exocytosis"/>
    <property type="evidence" value="ECO:0007669"/>
    <property type="project" value="TreeGrafter"/>
</dbReference>
<dbReference type="Pfam" id="PF23341">
    <property type="entry name" value="PEP5_VPS11_N"/>
    <property type="match status" value="1"/>
</dbReference>
<dbReference type="SUPFAM" id="SSF50978">
    <property type="entry name" value="WD40 repeat-like"/>
    <property type="match status" value="1"/>
</dbReference>
<comment type="subunit">
    <text evidence="9">Component of the homotypic vacuole fusion and vacuole protein sorting (HOPS) complex. Component of the class C core vacuole/endosome tethering (CORVET) complex.</text>
</comment>
<keyword evidence="15" id="KW-1185">Reference proteome</keyword>
<keyword evidence="2 9" id="KW-0813">Transport</keyword>
<keyword evidence="9" id="KW-0808">Transferase</keyword>
<dbReference type="InterPro" id="IPR011990">
    <property type="entry name" value="TPR-like_helical_dom_sf"/>
</dbReference>
<dbReference type="RefSeq" id="XP_007411044.1">
    <property type="nucleotide sequence ID" value="XM_007410982.1"/>
</dbReference>
<evidence type="ECO:0000256" key="6">
    <source>
        <dbReference type="ARBA" id="ARBA00022927"/>
    </source>
</evidence>
<evidence type="ECO:0000256" key="4">
    <source>
        <dbReference type="ARBA" id="ARBA00022771"/>
    </source>
</evidence>
<comment type="catalytic activity">
    <reaction evidence="9">
        <text>S-ubiquitinyl-[E2 ubiquitin-conjugating enzyme]-L-cysteine + [acceptor protein]-L-lysine = [E2 ubiquitin-conjugating enzyme]-L-cysteine + N(6)-ubiquitinyl-[acceptor protein]-L-lysine.</text>
        <dbReference type="EC" id="2.3.2.27"/>
    </reaction>
</comment>
<evidence type="ECO:0000313" key="15">
    <source>
        <dbReference type="Proteomes" id="UP000001072"/>
    </source>
</evidence>
<keyword evidence="6 9" id="KW-0653">Protein transport</keyword>
<feature type="region of interest" description="Disordered" evidence="12">
    <location>
        <begin position="591"/>
        <end position="615"/>
    </location>
</feature>
<keyword evidence="5" id="KW-0862">Zinc</keyword>
<reference evidence="15" key="1">
    <citation type="journal article" date="2011" name="Proc. Natl. Acad. Sci. U.S.A.">
        <title>Obligate biotrophy features unraveled by the genomic analysis of rust fungi.</title>
        <authorList>
            <person name="Duplessis S."/>
            <person name="Cuomo C.A."/>
            <person name="Lin Y.-C."/>
            <person name="Aerts A."/>
            <person name="Tisserant E."/>
            <person name="Veneault-Fourrey C."/>
            <person name="Joly D.L."/>
            <person name="Hacquard S."/>
            <person name="Amselem J."/>
            <person name="Cantarel B.L."/>
            <person name="Chiu R."/>
            <person name="Coutinho P.M."/>
            <person name="Feau N."/>
            <person name="Field M."/>
            <person name="Frey P."/>
            <person name="Gelhaye E."/>
            <person name="Goldberg J."/>
            <person name="Grabherr M.G."/>
            <person name="Kodira C.D."/>
            <person name="Kohler A."/>
            <person name="Kuees U."/>
            <person name="Lindquist E.A."/>
            <person name="Lucas S.M."/>
            <person name="Mago R."/>
            <person name="Mauceli E."/>
            <person name="Morin E."/>
            <person name="Murat C."/>
            <person name="Pangilinan J.L."/>
            <person name="Park R."/>
            <person name="Pearson M."/>
            <person name="Quesneville H."/>
            <person name="Rouhier N."/>
            <person name="Sakthikumar S."/>
            <person name="Salamov A.A."/>
            <person name="Schmutz J."/>
            <person name="Selles B."/>
            <person name="Shapiro H."/>
            <person name="Tanguay P."/>
            <person name="Tuskan G.A."/>
            <person name="Henrissat B."/>
            <person name="Van de Peer Y."/>
            <person name="Rouze P."/>
            <person name="Ellis J.G."/>
            <person name="Dodds P.N."/>
            <person name="Schein J.E."/>
            <person name="Zhong S."/>
            <person name="Hamelin R.C."/>
            <person name="Grigoriev I.V."/>
            <person name="Szabo L.J."/>
            <person name="Martin F."/>
        </authorList>
    </citation>
    <scope>NUCLEOTIDE SEQUENCE [LARGE SCALE GENOMIC DNA]</scope>
    <source>
        <strain evidence="15">98AG31 / pathotype 3-4-7</strain>
    </source>
</reference>
<evidence type="ECO:0000256" key="11">
    <source>
        <dbReference type="PROSITE-ProRule" id="PRU01006"/>
    </source>
</evidence>
<keyword evidence="7 9" id="KW-0472">Membrane</keyword>
<dbReference type="KEGG" id="mlr:MELLADRAFT_87824"/>
<dbReference type="PIRSF" id="PIRSF007860">
    <property type="entry name" value="VPS11"/>
    <property type="match status" value="1"/>
</dbReference>
<organism evidence="15">
    <name type="scientific">Melampsora larici-populina (strain 98AG31 / pathotype 3-4-7)</name>
    <name type="common">Poplar leaf rust fungus</name>
    <dbReference type="NCBI Taxonomy" id="747676"/>
    <lineage>
        <taxon>Eukaryota</taxon>
        <taxon>Fungi</taxon>
        <taxon>Dikarya</taxon>
        <taxon>Basidiomycota</taxon>
        <taxon>Pucciniomycotina</taxon>
        <taxon>Pucciniomycetes</taxon>
        <taxon>Pucciniales</taxon>
        <taxon>Melampsoraceae</taxon>
        <taxon>Melampsora</taxon>
    </lineage>
</organism>
<gene>
    <name evidence="14" type="ORF">MELLADRAFT_87824</name>
</gene>
<comment type="subcellular location">
    <subcellularLocation>
        <location evidence="8">Endomembrane system</location>
        <topology evidence="8">Peripheral membrane protein</topology>
        <orientation evidence="8">Cytoplasmic side</orientation>
    </subcellularLocation>
    <subcellularLocation>
        <location evidence="9">Vacuole membrane</location>
        <topology evidence="9">Peripheral membrane protein</topology>
        <orientation evidence="9">Cytoplasmic side</orientation>
    </subcellularLocation>
</comment>
<evidence type="ECO:0000256" key="8">
    <source>
        <dbReference type="ARBA" id="ARBA00029433"/>
    </source>
</evidence>
<dbReference type="SUPFAM" id="SSF48371">
    <property type="entry name" value="ARM repeat"/>
    <property type="match status" value="1"/>
</dbReference>
<evidence type="ECO:0000256" key="3">
    <source>
        <dbReference type="ARBA" id="ARBA00022723"/>
    </source>
</evidence>
<keyword evidence="9" id="KW-0926">Vacuole</keyword>
<dbReference type="InterPro" id="IPR000547">
    <property type="entry name" value="Clathrin_H-chain/VPS_repeat"/>
</dbReference>
<dbReference type="Proteomes" id="UP000001072">
    <property type="component" value="Unassembled WGS sequence"/>
</dbReference>
<comment type="similarity">
    <text evidence="1 9">Belongs to the VPS11 family.</text>
</comment>
<dbReference type="GO" id="GO:0006886">
    <property type="term" value="P:intracellular protein transport"/>
    <property type="evidence" value="ECO:0007669"/>
    <property type="project" value="UniProtKB-UniRule"/>
</dbReference>
<protein>
    <recommendedName>
        <fullName evidence="9">E3 ubiquitin-protein ligase PEP5</fullName>
        <ecNumber evidence="9">2.3.2.27</ecNumber>
    </recommendedName>
</protein>
<evidence type="ECO:0000256" key="2">
    <source>
        <dbReference type="ARBA" id="ARBA00022448"/>
    </source>
</evidence>
<dbReference type="GO" id="GO:0048284">
    <property type="term" value="P:organelle fusion"/>
    <property type="evidence" value="ECO:0007669"/>
    <property type="project" value="TreeGrafter"/>
</dbReference>
<dbReference type="InParanoid" id="F4RPL5"/>
<feature type="domain" description="RING-type" evidence="13">
    <location>
        <begin position="928"/>
        <end position="966"/>
    </location>
</feature>
<keyword evidence="4 10" id="KW-0863">Zinc-finger</keyword>
<dbReference type="InterPro" id="IPR016024">
    <property type="entry name" value="ARM-type_fold"/>
</dbReference>
<dbReference type="EC" id="2.3.2.27" evidence="9"/>
<dbReference type="PANTHER" id="PTHR23323">
    <property type="entry name" value="VACUOLAR PROTEIN SORTING-ASSOCIATED PROTEIN"/>
    <property type="match status" value="1"/>
</dbReference>
<dbReference type="EMBL" id="GL883112">
    <property type="protein sequence ID" value="EGG05555.1"/>
    <property type="molecule type" value="Genomic_DNA"/>
</dbReference>
<keyword evidence="3" id="KW-0479">Metal-binding</keyword>
<dbReference type="FunFam" id="1.25.40.10:FF:000903">
    <property type="entry name" value="E3 ubiquitin-protein ligase PEP5"/>
    <property type="match status" value="1"/>
</dbReference>
<dbReference type="InterPro" id="IPR015943">
    <property type="entry name" value="WD40/YVTN_repeat-like_dom_sf"/>
</dbReference>
<dbReference type="InterPro" id="IPR036322">
    <property type="entry name" value="WD40_repeat_dom_sf"/>
</dbReference>
<evidence type="ECO:0000256" key="9">
    <source>
        <dbReference type="PIRNR" id="PIRNR007860"/>
    </source>
</evidence>
<name>F4RPL5_MELLP</name>
<evidence type="ECO:0000256" key="12">
    <source>
        <dbReference type="SAM" id="MobiDB-lite"/>
    </source>
</evidence>